<accession>C1F7F2</accession>
<dbReference type="AlphaFoldDB" id="C1F7F2"/>
<proteinExistence type="predicted"/>
<keyword evidence="3" id="KW-1185">Reference proteome</keyword>
<feature type="compositionally biased region" description="Basic and acidic residues" evidence="1">
    <location>
        <begin position="8"/>
        <end position="22"/>
    </location>
</feature>
<dbReference type="InParanoid" id="C1F7F2"/>
<dbReference type="EMBL" id="CP001472">
    <property type="protein sequence ID" value="ACO33037.1"/>
    <property type="molecule type" value="Genomic_DNA"/>
</dbReference>
<dbReference type="Proteomes" id="UP000002207">
    <property type="component" value="Chromosome"/>
</dbReference>
<sequence>MRRGLAKSYREDAKNAKEAAREDPFHPDFGLRWARRL</sequence>
<protein>
    <submittedName>
        <fullName evidence="2">Uncharacterized protein</fullName>
    </submittedName>
</protein>
<dbReference type="KEGG" id="aca:ACP_1708"/>
<evidence type="ECO:0000256" key="1">
    <source>
        <dbReference type="SAM" id="MobiDB-lite"/>
    </source>
</evidence>
<dbReference type="HOGENOM" id="CLU_3338919_0_0_0"/>
<name>C1F7F2_ACIC5</name>
<gene>
    <name evidence="2" type="ordered locus">ACP_1708</name>
</gene>
<evidence type="ECO:0000313" key="2">
    <source>
        <dbReference type="EMBL" id="ACO33037.1"/>
    </source>
</evidence>
<evidence type="ECO:0000313" key="3">
    <source>
        <dbReference type="Proteomes" id="UP000002207"/>
    </source>
</evidence>
<organism evidence="2 3">
    <name type="scientific">Acidobacterium capsulatum (strain ATCC 51196 / DSM 11244 / BCRC 80197 / JCM 7670 / NBRC 15755 / NCIMB 13165 / 161)</name>
    <dbReference type="NCBI Taxonomy" id="240015"/>
    <lineage>
        <taxon>Bacteria</taxon>
        <taxon>Pseudomonadati</taxon>
        <taxon>Acidobacteriota</taxon>
        <taxon>Terriglobia</taxon>
        <taxon>Terriglobales</taxon>
        <taxon>Acidobacteriaceae</taxon>
        <taxon>Acidobacterium</taxon>
    </lineage>
</organism>
<feature type="region of interest" description="Disordered" evidence="1">
    <location>
        <begin position="1"/>
        <end position="22"/>
    </location>
</feature>
<reference evidence="2 3" key="1">
    <citation type="journal article" date="2009" name="Appl. Environ. Microbiol.">
        <title>Three genomes from the phylum Acidobacteria provide insight into the lifestyles of these microorganisms in soils.</title>
        <authorList>
            <person name="Ward N.L."/>
            <person name="Challacombe J.F."/>
            <person name="Janssen P.H."/>
            <person name="Henrissat B."/>
            <person name="Coutinho P.M."/>
            <person name="Wu M."/>
            <person name="Xie G."/>
            <person name="Haft D.H."/>
            <person name="Sait M."/>
            <person name="Badger J."/>
            <person name="Barabote R.D."/>
            <person name="Bradley B."/>
            <person name="Brettin T.S."/>
            <person name="Brinkac L.M."/>
            <person name="Bruce D."/>
            <person name="Creasy T."/>
            <person name="Daugherty S.C."/>
            <person name="Davidsen T.M."/>
            <person name="DeBoy R.T."/>
            <person name="Detter J.C."/>
            <person name="Dodson R.J."/>
            <person name="Durkin A.S."/>
            <person name="Ganapathy A."/>
            <person name="Gwinn-Giglio M."/>
            <person name="Han C.S."/>
            <person name="Khouri H."/>
            <person name="Kiss H."/>
            <person name="Kothari S.P."/>
            <person name="Madupu R."/>
            <person name="Nelson K.E."/>
            <person name="Nelson W.C."/>
            <person name="Paulsen I."/>
            <person name="Penn K."/>
            <person name="Ren Q."/>
            <person name="Rosovitz M.J."/>
            <person name="Selengut J.D."/>
            <person name="Shrivastava S."/>
            <person name="Sullivan S.A."/>
            <person name="Tapia R."/>
            <person name="Thompson L.S."/>
            <person name="Watkins K.L."/>
            <person name="Yang Q."/>
            <person name="Yu C."/>
            <person name="Zafar N."/>
            <person name="Zhou L."/>
            <person name="Kuske C.R."/>
        </authorList>
    </citation>
    <scope>NUCLEOTIDE SEQUENCE [LARGE SCALE GENOMIC DNA]</scope>
    <source>
        <strain evidence="3">ATCC 51196 / DSM 11244 / BCRC 80197 / JCM 7670 / NBRC 15755 / NCIMB 13165 / 161</strain>
    </source>
</reference>